<keyword evidence="2" id="KW-1185">Reference proteome</keyword>
<reference evidence="1" key="1">
    <citation type="submission" date="2022-01" db="EMBL/GenBank/DDBJ databases">
        <authorList>
            <person name="King R."/>
        </authorList>
    </citation>
    <scope>NUCLEOTIDE SEQUENCE</scope>
</reference>
<proteinExistence type="predicted"/>
<dbReference type="Proteomes" id="UP001152798">
    <property type="component" value="Chromosome 4"/>
</dbReference>
<protein>
    <submittedName>
        <fullName evidence="1">Uncharacterized protein</fullName>
    </submittedName>
</protein>
<organism evidence="1 2">
    <name type="scientific">Nezara viridula</name>
    <name type="common">Southern green stink bug</name>
    <name type="synonym">Cimex viridulus</name>
    <dbReference type="NCBI Taxonomy" id="85310"/>
    <lineage>
        <taxon>Eukaryota</taxon>
        <taxon>Metazoa</taxon>
        <taxon>Ecdysozoa</taxon>
        <taxon>Arthropoda</taxon>
        <taxon>Hexapoda</taxon>
        <taxon>Insecta</taxon>
        <taxon>Pterygota</taxon>
        <taxon>Neoptera</taxon>
        <taxon>Paraneoptera</taxon>
        <taxon>Hemiptera</taxon>
        <taxon>Heteroptera</taxon>
        <taxon>Panheteroptera</taxon>
        <taxon>Pentatomomorpha</taxon>
        <taxon>Pentatomoidea</taxon>
        <taxon>Pentatomidae</taxon>
        <taxon>Pentatominae</taxon>
        <taxon>Nezara</taxon>
    </lineage>
</organism>
<dbReference type="EMBL" id="OV725080">
    <property type="protein sequence ID" value="CAH1398909.1"/>
    <property type="molecule type" value="Genomic_DNA"/>
</dbReference>
<evidence type="ECO:0000313" key="2">
    <source>
        <dbReference type="Proteomes" id="UP001152798"/>
    </source>
</evidence>
<accession>A0A9P0HBD0</accession>
<evidence type="ECO:0000313" key="1">
    <source>
        <dbReference type="EMBL" id="CAH1398909.1"/>
    </source>
</evidence>
<gene>
    <name evidence="1" type="ORF">NEZAVI_LOCUS8467</name>
</gene>
<dbReference type="AlphaFoldDB" id="A0A9P0HBD0"/>
<sequence length="146" mass="16854">MYPRASWPIISRRKLIHLRALVEYRDKSTGLLKLLAVDVYCISVRRTITGKQSIVMNCYLKEHSGPDLNSMLPYKNSWTLFEYIFLSFEIQMAGDLHNSRCLLDAGFQTMWSGWLAYMDAKLEVLRHIGSDACRITDTVLPATMFL</sequence>
<name>A0A9P0HBD0_NEZVI</name>